<proteinExistence type="predicted"/>
<sequence length="157" mass="16057">MTTMVAGCTGFLLLAVHISLRVNGQNPPVTAPALRNQTTLPDTTRATSAVSVMMNTGVNSSMATFPDATTSNVINRVTNFPAVTAAATNTVRLTATATTTRPVSATATRPISATTTTKRPVSATADISNPKAAGVSLQSRSSTVLILLVGSLLHGCC</sequence>
<name>A0ACC2FCD1_DALPE</name>
<comment type="caution">
    <text evidence="1">The sequence shown here is derived from an EMBL/GenBank/DDBJ whole genome shotgun (WGS) entry which is preliminary data.</text>
</comment>
<dbReference type="Proteomes" id="UP001157502">
    <property type="component" value="Chromosome 30"/>
</dbReference>
<evidence type="ECO:0000313" key="2">
    <source>
        <dbReference type="Proteomes" id="UP001157502"/>
    </source>
</evidence>
<gene>
    <name evidence="1" type="ORF">DPEC_G00314370</name>
</gene>
<organism evidence="1 2">
    <name type="scientific">Dallia pectoralis</name>
    <name type="common">Alaska blackfish</name>
    <dbReference type="NCBI Taxonomy" id="75939"/>
    <lineage>
        <taxon>Eukaryota</taxon>
        <taxon>Metazoa</taxon>
        <taxon>Chordata</taxon>
        <taxon>Craniata</taxon>
        <taxon>Vertebrata</taxon>
        <taxon>Euteleostomi</taxon>
        <taxon>Actinopterygii</taxon>
        <taxon>Neopterygii</taxon>
        <taxon>Teleostei</taxon>
        <taxon>Protacanthopterygii</taxon>
        <taxon>Esociformes</taxon>
        <taxon>Umbridae</taxon>
        <taxon>Dallia</taxon>
    </lineage>
</organism>
<protein>
    <submittedName>
        <fullName evidence="1">Uncharacterized protein</fullName>
    </submittedName>
</protein>
<keyword evidence="2" id="KW-1185">Reference proteome</keyword>
<evidence type="ECO:0000313" key="1">
    <source>
        <dbReference type="EMBL" id="KAJ7988937.1"/>
    </source>
</evidence>
<reference evidence="1" key="1">
    <citation type="submission" date="2021-05" db="EMBL/GenBank/DDBJ databases">
        <authorList>
            <person name="Pan Q."/>
            <person name="Jouanno E."/>
            <person name="Zahm M."/>
            <person name="Klopp C."/>
            <person name="Cabau C."/>
            <person name="Louis A."/>
            <person name="Berthelot C."/>
            <person name="Parey E."/>
            <person name="Roest Crollius H."/>
            <person name="Montfort J."/>
            <person name="Robinson-Rechavi M."/>
            <person name="Bouchez O."/>
            <person name="Lampietro C."/>
            <person name="Lopez Roques C."/>
            <person name="Donnadieu C."/>
            <person name="Postlethwait J."/>
            <person name="Bobe J."/>
            <person name="Dillon D."/>
            <person name="Chandos A."/>
            <person name="von Hippel F."/>
            <person name="Guiguen Y."/>
        </authorList>
    </citation>
    <scope>NUCLEOTIDE SEQUENCE</scope>
    <source>
        <strain evidence="1">YG-Jan2019</strain>
    </source>
</reference>
<dbReference type="EMBL" id="CM055757">
    <property type="protein sequence ID" value="KAJ7988937.1"/>
    <property type="molecule type" value="Genomic_DNA"/>
</dbReference>
<accession>A0ACC2FCD1</accession>